<accession>A0A9P6XKY2</accession>
<comment type="caution">
    <text evidence="2">The sequence shown here is derived from an EMBL/GenBank/DDBJ whole genome shotgun (WGS) entry which is preliminary data.</text>
</comment>
<organism evidence="2 3">
    <name type="scientific">Rhizopus oryzae</name>
    <name type="common">Mucormycosis agent</name>
    <name type="synonym">Rhizopus arrhizus var. delemar</name>
    <dbReference type="NCBI Taxonomy" id="64495"/>
    <lineage>
        <taxon>Eukaryota</taxon>
        <taxon>Fungi</taxon>
        <taxon>Fungi incertae sedis</taxon>
        <taxon>Mucoromycota</taxon>
        <taxon>Mucoromycotina</taxon>
        <taxon>Mucoromycetes</taxon>
        <taxon>Mucorales</taxon>
        <taxon>Mucorineae</taxon>
        <taxon>Rhizopodaceae</taxon>
        <taxon>Rhizopus</taxon>
    </lineage>
</organism>
<keyword evidence="3" id="KW-1185">Reference proteome</keyword>
<evidence type="ECO:0008006" key="4">
    <source>
        <dbReference type="Google" id="ProtNLM"/>
    </source>
</evidence>
<dbReference type="EMBL" id="JAANQT010000002">
    <property type="protein sequence ID" value="KAG1316206.1"/>
    <property type="molecule type" value="Genomic_DNA"/>
</dbReference>
<sequence>MLYYNTHTEAQDVQKPFIHPYDPVVEKEYETLIKSWKQQLIDNTPKTPNKDYVKLAWMRLIDHYLDQQWLDSKQMLQCAQAWSARDSLSLTEAVHTMNVLSLKSMQRSLDARQELLQALGDPEMMVGFGLYEDCEMKEERFSLAGSDNDDEVHAPLLVRHTYDSVSSSSCEEKIIAHLKCGLDSERYVHPYDEEDESIDETEAILAAYRDQQQDDLLAESASHLSLLDDQEEGFRLREEETECGVFHEPSSHLHSSISSPDPLYSLSEHSKKQYLRRSTSWREIRPEYNACSTYSSDSLMSSQLGAQWKSWFGSNQRSSQSSVIFTNQEFANEKVEADNTFFEQIQPLKEAEKSKKPYMMLRSESSVSAFRPISNNLAPRCQQKSQQPARLSACSFLQQNEHVKSPASIKMMKSRSFPSKSALVSTFKKSTSPPPIPHKERRGHSKIRSIVRKKVSFSKIFGGRKGSTSSTFTT</sequence>
<feature type="region of interest" description="Disordered" evidence="1">
    <location>
        <begin position="425"/>
        <end position="446"/>
    </location>
</feature>
<gene>
    <name evidence="2" type="ORF">G6F64_000019</name>
</gene>
<protein>
    <recommendedName>
        <fullName evidence="4">DUF4005 domain-containing protein</fullName>
    </recommendedName>
</protein>
<dbReference type="Proteomes" id="UP000716291">
    <property type="component" value="Unassembled WGS sequence"/>
</dbReference>
<proteinExistence type="predicted"/>
<reference evidence="2" key="1">
    <citation type="journal article" date="2020" name="Microb. Genom.">
        <title>Genetic diversity of clinical and environmental Mucorales isolates obtained from an investigation of mucormycosis cases among solid organ transplant recipients.</title>
        <authorList>
            <person name="Nguyen M.H."/>
            <person name="Kaul D."/>
            <person name="Muto C."/>
            <person name="Cheng S.J."/>
            <person name="Richter R.A."/>
            <person name="Bruno V.M."/>
            <person name="Liu G."/>
            <person name="Beyhan S."/>
            <person name="Sundermann A.J."/>
            <person name="Mounaud S."/>
            <person name="Pasculle A.W."/>
            <person name="Nierman W.C."/>
            <person name="Driscoll E."/>
            <person name="Cumbie R."/>
            <person name="Clancy C.J."/>
            <person name="Dupont C.L."/>
        </authorList>
    </citation>
    <scope>NUCLEOTIDE SEQUENCE</scope>
    <source>
        <strain evidence="2">GL11</strain>
    </source>
</reference>
<name>A0A9P6XKY2_RHIOR</name>
<evidence type="ECO:0000313" key="2">
    <source>
        <dbReference type="EMBL" id="KAG1316206.1"/>
    </source>
</evidence>
<dbReference type="AlphaFoldDB" id="A0A9P6XKY2"/>
<evidence type="ECO:0000313" key="3">
    <source>
        <dbReference type="Proteomes" id="UP000716291"/>
    </source>
</evidence>
<dbReference type="OrthoDB" id="2240924at2759"/>
<evidence type="ECO:0000256" key="1">
    <source>
        <dbReference type="SAM" id="MobiDB-lite"/>
    </source>
</evidence>